<feature type="repeat" description="NHL" evidence="2">
    <location>
        <begin position="445"/>
        <end position="481"/>
    </location>
</feature>
<protein>
    <submittedName>
        <fullName evidence="4">Uncharacterized protein</fullName>
    </submittedName>
</protein>
<dbReference type="InterPro" id="IPR001258">
    <property type="entry name" value="NHL_repeat"/>
</dbReference>
<dbReference type="OrthoDB" id="9985215at2759"/>
<dbReference type="PROSITE" id="PS51125">
    <property type="entry name" value="NHL"/>
    <property type="match status" value="1"/>
</dbReference>
<dbReference type="GO" id="GO:0008270">
    <property type="term" value="F:zinc ion binding"/>
    <property type="evidence" value="ECO:0007669"/>
    <property type="project" value="UniProtKB-KW"/>
</dbReference>
<dbReference type="Pfam" id="PF01436">
    <property type="entry name" value="NHL"/>
    <property type="match status" value="1"/>
</dbReference>
<sequence length="483" mass="54546">MAYEHGKSRCFTCDKERRTVRCEGCLQIFCYDHLTDHRQELNKQLDLIQLNYDRFQRALNEQINHPQIILLTKQINKWEIDSITKIQQTAIECRQALLEYKNDHSNNMKLNLERLTDQLNNIRRENDFNEIDLSQFNDKLKQLQQELSKPSTISIQKDQSAFISKISVVVSTEADIAMLNLTNNSKWKQNGNIIAGTSAPGNQPNQLYDPRGIFVHGEDCQMIFVADLGNHRVMEWKCGETHGEIVAGGNGQGNRMEQLDRPTNVIVDKTDESLIICDWGNSRVVRWSRRNPGDLQAIIFNIDCCGLAMDYNGDLYVSDLVKNEVRRWKEGDTNGVLVAGGNGEGDNLNQLNYPSYIFVDDDYSVYVSDTLNHRVVKWTKCAREGVVVAGGQGQGNSLSQLSCPMGVLVDYLGNVYVADFYNHRVMRWAPGASKGQIVIGGNGQGTQPDQLNGPTGLSMDHQGNLYVVNRGNHQVQKFDLDAN</sequence>
<reference evidence="4" key="1">
    <citation type="submission" date="2021-02" db="EMBL/GenBank/DDBJ databases">
        <authorList>
            <person name="Nowell W R."/>
        </authorList>
    </citation>
    <scope>NUCLEOTIDE SEQUENCE</scope>
</reference>
<evidence type="ECO:0000256" key="2">
    <source>
        <dbReference type="PROSITE-ProRule" id="PRU00504"/>
    </source>
</evidence>
<comment type="caution">
    <text evidence="4">The sequence shown here is derived from an EMBL/GenBank/DDBJ whole genome shotgun (WGS) entry which is preliminary data.</text>
</comment>
<evidence type="ECO:0000256" key="3">
    <source>
        <dbReference type="SAM" id="Coils"/>
    </source>
</evidence>
<dbReference type="InterPro" id="IPR011042">
    <property type="entry name" value="6-blade_b-propeller_TolB-like"/>
</dbReference>
<feature type="coiled-coil region" evidence="3">
    <location>
        <begin position="105"/>
        <end position="146"/>
    </location>
</feature>
<dbReference type="Gene3D" id="2.120.10.30">
    <property type="entry name" value="TolB, C-terminal domain"/>
    <property type="match status" value="2"/>
</dbReference>
<dbReference type="Proteomes" id="UP000663828">
    <property type="component" value="Unassembled WGS sequence"/>
</dbReference>
<evidence type="ECO:0000313" key="6">
    <source>
        <dbReference type="Proteomes" id="UP000663828"/>
    </source>
</evidence>
<dbReference type="Gene3D" id="2.40.10.500">
    <property type="match status" value="1"/>
</dbReference>
<dbReference type="PANTHER" id="PTHR24104">
    <property type="entry name" value="E3 UBIQUITIN-PROTEIN LIGASE NHLRC1-RELATED"/>
    <property type="match status" value="1"/>
</dbReference>
<organism evidence="4 7">
    <name type="scientific">Adineta ricciae</name>
    <name type="common">Rotifer</name>
    <dbReference type="NCBI Taxonomy" id="249248"/>
    <lineage>
        <taxon>Eukaryota</taxon>
        <taxon>Metazoa</taxon>
        <taxon>Spiralia</taxon>
        <taxon>Gnathifera</taxon>
        <taxon>Rotifera</taxon>
        <taxon>Eurotatoria</taxon>
        <taxon>Bdelloidea</taxon>
        <taxon>Adinetida</taxon>
        <taxon>Adinetidae</taxon>
        <taxon>Adineta</taxon>
    </lineage>
</organism>
<feature type="coiled-coil region" evidence="3">
    <location>
        <begin position="31"/>
        <end position="58"/>
    </location>
</feature>
<dbReference type="PANTHER" id="PTHR24104:SF25">
    <property type="entry name" value="PROTEIN LIN-41"/>
    <property type="match status" value="1"/>
</dbReference>
<dbReference type="Proteomes" id="UP000663852">
    <property type="component" value="Unassembled WGS sequence"/>
</dbReference>
<keyword evidence="6" id="KW-1185">Reference proteome</keyword>
<dbReference type="EMBL" id="CAJNOR010006106">
    <property type="protein sequence ID" value="CAF1585885.1"/>
    <property type="molecule type" value="Genomic_DNA"/>
</dbReference>
<evidence type="ECO:0000313" key="4">
    <source>
        <dbReference type="EMBL" id="CAF0818433.1"/>
    </source>
</evidence>
<dbReference type="InterPro" id="IPR050952">
    <property type="entry name" value="TRIM-NHL_E3_ligases"/>
</dbReference>
<dbReference type="SUPFAM" id="SSF101898">
    <property type="entry name" value="NHL repeat"/>
    <property type="match status" value="1"/>
</dbReference>
<keyword evidence="3" id="KW-0175">Coiled coil</keyword>
<evidence type="ECO:0000256" key="1">
    <source>
        <dbReference type="ARBA" id="ARBA00022737"/>
    </source>
</evidence>
<accession>A0A813U4Q4</accession>
<gene>
    <name evidence="4" type="ORF">EDS130_LOCUS5721</name>
    <name evidence="5" type="ORF">XAT740_LOCUS46015</name>
</gene>
<evidence type="ECO:0000313" key="5">
    <source>
        <dbReference type="EMBL" id="CAF1585885.1"/>
    </source>
</evidence>
<proteinExistence type="predicted"/>
<dbReference type="EMBL" id="CAJNOJ010000016">
    <property type="protein sequence ID" value="CAF0818433.1"/>
    <property type="molecule type" value="Genomic_DNA"/>
</dbReference>
<name>A0A813U4Q4_ADIRI</name>
<evidence type="ECO:0000313" key="7">
    <source>
        <dbReference type="Proteomes" id="UP000663852"/>
    </source>
</evidence>
<dbReference type="SUPFAM" id="SSF75011">
    <property type="entry name" value="3-carboxy-cis,cis-mucoante lactonizing enzyme"/>
    <property type="match status" value="1"/>
</dbReference>
<dbReference type="CDD" id="cd05819">
    <property type="entry name" value="NHL"/>
    <property type="match status" value="1"/>
</dbReference>
<dbReference type="AlphaFoldDB" id="A0A813U4Q4"/>
<keyword evidence="1" id="KW-0677">Repeat</keyword>